<keyword evidence="3" id="KW-1185">Reference proteome</keyword>
<organism evidence="2 3">
    <name type="scientific">Tanticharoenia sakaeratensis NBRC 103193</name>
    <dbReference type="NCBI Taxonomy" id="1231623"/>
    <lineage>
        <taxon>Bacteria</taxon>
        <taxon>Pseudomonadati</taxon>
        <taxon>Pseudomonadota</taxon>
        <taxon>Alphaproteobacteria</taxon>
        <taxon>Acetobacterales</taxon>
        <taxon>Acetobacteraceae</taxon>
        <taxon>Tanticharoenia</taxon>
    </lineage>
</organism>
<gene>
    <name evidence="2" type="ORF">Tasa_010_053</name>
</gene>
<protein>
    <submittedName>
        <fullName evidence="2">Uncharacterized protein</fullName>
    </submittedName>
</protein>
<evidence type="ECO:0000313" key="2">
    <source>
        <dbReference type="EMBL" id="GAN53506.1"/>
    </source>
</evidence>
<dbReference type="RefSeq" id="WP_241767627.1">
    <property type="nucleotide sequence ID" value="NZ_BALE01000010.1"/>
</dbReference>
<accession>A0A0D6MJ39</accession>
<dbReference type="STRING" id="1231623.Tasa_010_053"/>
<dbReference type="AlphaFoldDB" id="A0A0D6MJ39"/>
<dbReference type="Proteomes" id="UP000032679">
    <property type="component" value="Unassembled WGS sequence"/>
</dbReference>
<reference evidence="2 3" key="1">
    <citation type="submission" date="2012-10" db="EMBL/GenBank/DDBJ databases">
        <title>Genome sequencing of Tanticharoenia sakaeratensis NBRC 103193.</title>
        <authorList>
            <person name="Azuma Y."/>
            <person name="Hadano H."/>
            <person name="Hirakawa H."/>
            <person name="Matsushita K."/>
        </authorList>
    </citation>
    <scope>NUCLEOTIDE SEQUENCE [LARGE SCALE GENOMIC DNA]</scope>
    <source>
        <strain evidence="2 3">NBRC 103193</strain>
    </source>
</reference>
<name>A0A0D6MJ39_9PROT</name>
<evidence type="ECO:0000256" key="1">
    <source>
        <dbReference type="SAM" id="SignalP"/>
    </source>
</evidence>
<feature type="chain" id="PRO_5002307958" evidence="1">
    <location>
        <begin position="21"/>
        <end position="371"/>
    </location>
</feature>
<feature type="signal peptide" evidence="1">
    <location>
        <begin position="1"/>
        <end position="20"/>
    </location>
</feature>
<dbReference type="EMBL" id="BALE01000010">
    <property type="protein sequence ID" value="GAN53506.1"/>
    <property type="molecule type" value="Genomic_DNA"/>
</dbReference>
<keyword evidence="1" id="KW-0732">Signal</keyword>
<comment type="caution">
    <text evidence="2">The sequence shown here is derived from an EMBL/GenBank/DDBJ whole genome shotgun (WGS) entry which is preliminary data.</text>
</comment>
<proteinExistence type="predicted"/>
<evidence type="ECO:0000313" key="3">
    <source>
        <dbReference type="Proteomes" id="UP000032679"/>
    </source>
</evidence>
<sequence length="371" mass="40084">MAPLGSVALLLVSLCLSSCAPLGPTKLGRDELDYSRALGEAQKREMLLNIVRIRYADPPTFLDTTQVIAGYQLQRNASGGLYAYPGNGGIGSYLFGSGSIQTQESPTFTYQPVTGEQYAENIIRPIAPVVLLPLSLGGLPIDMLLRLTAQSIAGLSNVRALSSGEMNGGSIKFYLLLRDLRALQMAGALSVRLSTDQAHAQPQGSKSANSGKASPQEHVYLVLSRTSDRGLNVLQNAVRQMLHLPPNETEAELVYGPYPIKVGQIAVLTRSMLGVLSQLAYQMDVPQADIDSNRTLPTIDPVGIETRPDVAIHYGKHPPKDSYAAVEYHDWWFWIENNDFRSKLAFTMVQVLAALAATSHTPGAIITIPAG</sequence>